<evidence type="ECO:0000256" key="5">
    <source>
        <dbReference type="ARBA" id="ARBA00023306"/>
    </source>
</evidence>
<evidence type="ECO:0000256" key="1">
    <source>
        <dbReference type="ARBA" id="ARBA00022475"/>
    </source>
</evidence>
<evidence type="ECO:0000313" key="8">
    <source>
        <dbReference type="EMBL" id="PJC22782.1"/>
    </source>
</evidence>
<keyword evidence="2" id="KW-0132">Cell division</keyword>
<evidence type="ECO:0000313" key="9">
    <source>
        <dbReference type="Proteomes" id="UP000228781"/>
    </source>
</evidence>
<name>A0A2M8EJ66_UNCKA</name>
<gene>
    <name evidence="8" type="ORF">CO059_01665</name>
</gene>
<accession>A0A2M8EJ66</accession>
<dbReference type="Pfam" id="PF08478">
    <property type="entry name" value="POTRA_1"/>
    <property type="match status" value="1"/>
</dbReference>
<dbReference type="AlphaFoldDB" id="A0A2M8EJ66"/>
<organism evidence="8 9">
    <name type="scientific">candidate division WWE3 bacterium CG_4_9_14_0_2_um_filter_48_10</name>
    <dbReference type="NCBI Taxonomy" id="1975078"/>
    <lineage>
        <taxon>Bacteria</taxon>
        <taxon>Katanobacteria</taxon>
    </lineage>
</organism>
<keyword evidence="3 6" id="KW-0812">Transmembrane</keyword>
<keyword evidence="6" id="KW-0472">Membrane</keyword>
<sequence>MFLPKRSRRLSILRRSPKIFIPAPSNRQLVVPFKPLSLLLILFFFSTTVFFFLRSDIFQVRTLMFEFGGLAKGTKITDEALVRQRIAEEVLGRSIFFLDDKDVEAKLKKAFLTVKTLEIAKKLPDKVFINVSVRVPLAQVKVREGKLLLVDAEGLLFREASGENLPVIDLSESITGSLGEIIGGEEVGAYLEALNVVKEKGLAASAITLKPGMVELKLKAGPTVFLSVKSPVADQVELLAQILKRYKLTGRTPKQVDLRFSRPVVRF</sequence>
<evidence type="ECO:0000256" key="2">
    <source>
        <dbReference type="ARBA" id="ARBA00022618"/>
    </source>
</evidence>
<dbReference type="Proteomes" id="UP000228781">
    <property type="component" value="Unassembled WGS sequence"/>
</dbReference>
<reference evidence="9" key="1">
    <citation type="submission" date="2017-09" db="EMBL/GenBank/DDBJ databases">
        <title>Depth-based differentiation of microbial function through sediment-hosted aquifers and enrichment of novel symbionts in the deep terrestrial subsurface.</title>
        <authorList>
            <person name="Probst A.J."/>
            <person name="Ladd B."/>
            <person name="Jarett J.K."/>
            <person name="Geller-Mcgrath D.E."/>
            <person name="Sieber C.M.K."/>
            <person name="Emerson J.B."/>
            <person name="Anantharaman K."/>
            <person name="Thomas B.C."/>
            <person name="Malmstrom R."/>
            <person name="Stieglmeier M."/>
            <person name="Klingl A."/>
            <person name="Woyke T."/>
            <person name="Ryan C.M."/>
            <person name="Banfield J.F."/>
        </authorList>
    </citation>
    <scope>NUCLEOTIDE SEQUENCE [LARGE SCALE GENOMIC DNA]</scope>
</reference>
<comment type="caution">
    <text evidence="8">The sequence shown here is derived from an EMBL/GenBank/DDBJ whole genome shotgun (WGS) entry which is preliminary data.</text>
</comment>
<evidence type="ECO:0000259" key="7">
    <source>
        <dbReference type="Pfam" id="PF08478"/>
    </source>
</evidence>
<protein>
    <recommendedName>
        <fullName evidence="7">POTRA domain-containing protein</fullName>
    </recommendedName>
</protein>
<evidence type="ECO:0000256" key="4">
    <source>
        <dbReference type="ARBA" id="ARBA00022989"/>
    </source>
</evidence>
<keyword evidence="4 6" id="KW-1133">Transmembrane helix</keyword>
<dbReference type="EMBL" id="PFSK01000019">
    <property type="protein sequence ID" value="PJC22782.1"/>
    <property type="molecule type" value="Genomic_DNA"/>
</dbReference>
<evidence type="ECO:0000256" key="6">
    <source>
        <dbReference type="SAM" id="Phobius"/>
    </source>
</evidence>
<feature type="transmembrane region" description="Helical" evidence="6">
    <location>
        <begin position="36"/>
        <end position="53"/>
    </location>
</feature>
<dbReference type="InterPro" id="IPR013685">
    <property type="entry name" value="POTRA_FtsQ_type"/>
</dbReference>
<feature type="domain" description="POTRA" evidence="7">
    <location>
        <begin position="72"/>
        <end position="131"/>
    </location>
</feature>
<proteinExistence type="predicted"/>
<dbReference type="GO" id="GO:0051301">
    <property type="term" value="P:cell division"/>
    <property type="evidence" value="ECO:0007669"/>
    <property type="project" value="UniProtKB-KW"/>
</dbReference>
<keyword evidence="1" id="KW-1003">Cell membrane</keyword>
<evidence type="ECO:0000256" key="3">
    <source>
        <dbReference type="ARBA" id="ARBA00022692"/>
    </source>
</evidence>
<keyword evidence="5" id="KW-0131">Cell cycle</keyword>